<reference evidence="2" key="1">
    <citation type="submission" date="2023-10" db="EMBL/GenBank/DDBJ databases">
        <title>Chromosome-level genome of the transformable northern wattle, Acacia crassicarpa.</title>
        <authorList>
            <person name="Massaro I."/>
            <person name="Sinha N.R."/>
            <person name="Poethig S."/>
            <person name="Leichty A.R."/>
        </authorList>
    </citation>
    <scope>NUCLEOTIDE SEQUENCE</scope>
    <source>
        <strain evidence="2">Acra3RX</strain>
        <tissue evidence="2">Leaf</tissue>
    </source>
</reference>
<protein>
    <recommendedName>
        <fullName evidence="1">F-box domain-containing protein</fullName>
    </recommendedName>
</protein>
<name>A0AAE1N775_9FABA</name>
<evidence type="ECO:0000313" key="3">
    <source>
        <dbReference type="Proteomes" id="UP001293593"/>
    </source>
</evidence>
<dbReference type="Pfam" id="PF12937">
    <property type="entry name" value="F-box-like"/>
    <property type="match status" value="1"/>
</dbReference>
<evidence type="ECO:0000259" key="1">
    <source>
        <dbReference type="SMART" id="SM00256"/>
    </source>
</evidence>
<keyword evidence="3" id="KW-1185">Reference proteome</keyword>
<dbReference type="SMART" id="SM00256">
    <property type="entry name" value="FBOX"/>
    <property type="match status" value="1"/>
</dbReference>
<organism evidence="2 3">
    <name type="scientific">Acacia crassicarpa</name>
    <name type="common">northern wattle</name>
    <dbReference type="NCBI Taxonomy" id="499986"/>
    <lineage>
        <taxon>Eukaryota</taxon>
        <taxon>Viridiplantae</taxon>
        <taxon>Streptophyta</taxon>
        <taxon>Embryophyta</taxon>
        <taxon>Tracheophyta</taxon>
        <taxon>Spermatophyta</taxon>
        <taxon>Magnoliopsida</taxon>
        <taxon>eudicotyledons</taxon>
        <taxon>Gunneridae</taxon>
        <taxon>Pentapetalae</taxon>
        <taxon>rosids</taxon>
        <taxon>fabids</taxon>
        <taxon>Fabales</taxon>
        <taxon>Fabaceae</taxon>
        <taxon>Caesalpinioideae</taxon>
        <taxon>mimosoid clade</taxon>
        <taxon>Acacieae</taxon>
        <taxon>Acacia</taxon>
    </lineage>
</organism>
<dbReference type="SUPFAM" id="SSF81383">
    <property type="entry name" value="F-box domain"/>
    <property type="match status" value="1"/>
</dbReference>
<dbReference type="EMBL" id="JAWXYG010000001">
    <property type="protein sequence ID" value="KAK4283927.1"/>
    <property type="molecule type" value="Genomic_DNA"/>
</dbReference>
<dbReference type="Gene3D" id="3.80.10.10">
    <property type="entry name" value="Ribonuclease Inhibitor"/>
    <property type="match status" value="1"/>
</dbReference>
<dbReference type="Gene3D" id="1.20.1280.50">
    <property type="match status" value="1"/>
</dbReference>
<dbReference type="InterPro" id="IPR032675">
    <property type="entry name" value="LRR_dom_sf"/>
</dbReference>
<sequence>MSMDDLPPSLVLEILSRLTDSTDLARCRVVCKTFNSLSNDVRSINLTCSMSRYLNSRSPEANLLVTPFKTVFKDHVHRSGRLDSVSLGVDKSLGGITFDDVEDDSDDLYLTDTSFVNSWLPRIAPDLKSLSISDFWVQSCWRRSDALSLISLSCRGLVKLLVRNAWLSVDGLIPMQMLTSLTFEFVRLDDEDLSKINSCFPNLKELNLIGVGGLREPKINLLHLITCQWSVSNAPLSLAICAPKLANFQLKCIRPRLIVLEVSSLSAFDLSIEDTDEFKLINCHCIEYLQFESPNLTCLSSLFRSCKTVKRLEMDSARRSEHNKVTTTFRFETIFESFPLLSYLDLGPGAWHDMETSFRMGGLKYRIEMNTLKELVAHILVQEVESTLAFIFSVLDNCTKLSNVSLLIHHDVDPLVASYLMSRCRSYCSQVRWRLGIWKEGIKDTCVSDAN</sequence>
<dbReference type="InterPro" id="IPR036047">
    <property type="entry name" value="F-box-like_dom_sf"/>
</dbReference>
<dbReference type="Proteomes" id="UP001293593">
    <property type="component" value="Unassembled WGS sequence"/>
</dbReference>
<dbReference type="SUPFAM" id="SSF52047">
    <property type="entry name" value="RNI-like"/>
    <property type="match status" value="1"/>
</dbReference>
<dbReference type="InterPro" id="IPR044809">
    <property type="entry name" value="AUF1-like"/>
</dbReference>
<gene>
    <name evidence="2" type="ORF">QN277_000828</name>
</gene>
<comment type="caution">
    <text evidence="2">The sequence shown here is derived from an EMBL/GenBank/DDBJ whole genome shotgun (WGS) entry which is preliminary data.</text>
</comment>
<evidence type="ECO:0000313" key="2">
    <source>
        <dbReference type="EMBL" id="KAK4283927.1"/>
    </source>
</evidence>
<accession>A0AAE1N775</accession>
<dbReference type="PANTHER" id="PTHR31215">
    <property type="entry name" value="OS05G0510400 PROTEIN-RELATED"/>
    <property type="match status" value="1"/>
</dbReference>
<dbReference type="AlphaFoldDB" id="A0AAE1N775"/>
<feature type="domain" description="F-box" evidence="1">
    <location>
        <begin position="6"/>
        <end position="47"/>
    </location>
</feature>
<proteinExistence type="predicted"/>
<dbReference type="InterPro" id="IPR001810">
    <property type="entry name" value="F-box_dom"/>
</dbReference>